<keyword evidence="1" id="KW-0472">Membrane</keyword>
<evidence type="ECO:0000313" key="2">
    <source>
        <dbReference type="EMBL" id="AUF82403.1"/>
    </source>
</evidence>
<evidence type="ECO:0000313" key="3">
    <source>
        <dbReference type="Proteomes" id="UP000244773"/>
    </source>
</evidence>
<reference evidence="2" key="1">
    <citation type="journal article" date="2018" name="Virology">
        <title>A giant virus infecting green algae encodes key fermentation genes.</title>
        <authorList>
            <person name="Schvarcz C.R."/>
            <person name="Steward G.F."/>
        </authorList>
    </citation>
    <scope>NUCLEOTIDE SEQUENCE [LARGE SCALE GENOMIC DNA]</scope>
</reference>
<dbReference type="Proteomes" id="UP000244773">
    <property type="component" value="Segment"/>
</dbReference>
<accession>A0A2P0VNE4</accession>
<dbReference type="EMBL" id="KY322437">
    <property type="protein sequence ID" value="AUF82403.1"/>
    <property type="molecule type" value="Genomic_DNA"/>
</dbReference>
<evidence type="ECO:0000256" key="1">
    <source>
        <dbReference type="SAM" id="Phobius"/>
    </source>
</evidence>
<organism evidence="2">
    <name type="scientific">Tetraselmis virus 1</name>
    <dbReference type="NCBI Taxonomy" id="2060617"/>
    <lineage>
        <taxon>Viruses</taxon>
        <taxon>Varidnaviria</taxon>
        <taxon>Bamfordvirae</taxon>
        <taxon>Nucleocytoviricota</taxon>
        <taxon>Megaviricetes</taxon>
        <taxon>Imitervirales</taxon>
        <taxon>Allomimiviridae</taxon>
        <taxon>Oceanusvirus</taxon>
        <taxon>Oceanusvirus kaneohense</taxon>
    </lineage>
</organism>
<name>A0A2P0VNE4_9VIRU</name>
<keyword evidence="1" id="KW-1133">Transmembrane helix</keyword>
<keyword evidence="1" id="KW-0812">Transmembrane</keyword>
<feature type="transmembrane region" description="Helical" evidence="1">
    <location>
        <begin position="6"/>
        <end position="24"/>
    </location>
</feature>
<proteinExistence type="predicted"/>
<sequence>MRPEIATSIILLIFVFLISICFSFRLKEGFSSRLNDILQTTLSMDKEEELKDNQEKYVCNLKVEDGMPSCTLTFKESESSKNQDVKCHILQQAKTGHSVLGSYIKSGSQVLDEGRLRTSKATNGDEADLQVCEFLPTDTLLYPDRSQFPICSKENKNLYDKNFEGVIDIIEDPEEGRCKIKFISTSKPLLLSYINFLDTKIKDMELKTVASSVRQLV</sequence>
<keyword evidence="3" id="KW-1185">Reference proteome</keyword>
<gene>
    <name evidence="2" type="ORF">TetV_311</name>
</gene>
<protein>
    <submittedName>
        <fullName evidence="2">Uncharacterized protein</fullName>
    </submittedName>
</protein>